<keyword evidence="10 12" id="KW-0496">Mitochondrion</keyword>
<geneLocation type="mitochondrion" evidence="14"/>
<dbReference type="GO" id="GO:0045259">
    <property type="term" value="C:proton-transporting ATP synthase complex"/>
    <property type="evidence" value="ECO:0007669"/>
    <property type="project" value="UniProtKB-KW"/>
</dbReference>
<reference evidence="14" key="1">
    <citation type="journal article" date="2017" name="Mitochondrial DNA Part B Resour">
        <title>Complete mitochondrial DNA sequence of the tropical hornet Vespa affinis (Insecta, Hymenoptera).</title>
        <authorList>
            <person name="Okuyama H."/>
            <person name="Martin S.J."/>
            <person name="Takahashi J."/>
        </authorList>
    </citation>
    <scope>NUCLEOTIDE SEQUENCE</scope>
</reference>
<dbReference type="GO" id="GO:0015078">
    <property type="term" value="F:proton transmembrane transporter activity"/>
    <property type="evidence" value="ECO:0007669"/>
    <property type="project" value="InterPro"/>
</dbReference>
<gene>
    <name evidence="14" type="primary">ATP8</name>
</gene>
<evidence type="ECO:0000256" key="11">
    <source>
        <dbReference type="ARBA" id="ARBA00023136"/>
    </source>
</evidence>
<accession>A0A348AZ59</accession>
<evidence type="ECO:0000256" key="9">
    <source>
        <dbReference type="ARBA" id="ARBA00023065"/>
    </source>
</evidence>
<evidence type="ECO:0000256" key="1">
    <source>
        <dbReference type="ARBA" id="ARBA00004304"/>
    </source>
</evidence>
<keyword evidence="9 12" id="KW-0406">Ion transport</keyword>
<evidence type="ECO:0000256" key="8">
    <source>
        <dbReference type="ARBA" id="ARBA00022989"/>
    </source>
</evidence>
<keyword evidence="5 12" id="KW-0138">CF(0)</keyword>
<keyword evidence="8 13" id="KW-1133">Transmembrane helix</keyword>
<evidence type="ECO:0000256" key="12">
    <source>
        <dbReference type="RuleBase" id="RU003661"/>
    </source>
</evidence>
<dbReference type="RefSeq" id="YP_009510278.1">
    <property type="nucleotide sequence ID" value="NC_039134.1"/>
</dbReference>
<name>A0A348AZ59_VESAF</name>
<feature type="transmembrane region" description="Helical" evidence="13">
    <location>
        <begin position="12"/>
        <end position="32"/>
    </location>
</feature>
<keyword evidence="4 12" id="KW-0813">Transport</keyword>
<dbReference type="GO" id="GO:0015986">
    <property type="term" value="P:proton motive force-driven ATP synthesis"/>
    <property type="evidence" value="ECO:0007669"/>
    <property type="project" value="InterPro"/>
</dbReference>
<comment type="similarity">
    <text evidence="2 12">Belongs to the ATPase protein 8 family.</text>
</comment>
<dbReference type="EMBL" id="AP018371">
    <property type="protein sequence ID" value="BBD17836.1"/>
    <property type="molecule type" value="Genomic_DNA"/>
</dbReference>
<evidence type="ECO:0000256" key="3">
    <source>
        <dbReference type="ARBA" id="ARBA00011291"/>
    </source>
</evidence>
<dbReference type="GO" id="GO:0031966">
    <property type="term" value="C:mitochondrial membrane"/>
    <property type="evidence" value="ECO:0007669"/>
    <property type="project" value="UniProtKB-SubCell"/>
</dbReference>
<evidence type="ECO:0000256" key="4">
    <source>
        <dbReference type="ARBA" id="ARBA00022448"/>
    </source>
</evidence>
<proteinExistence type="inferred from homology"/>
<keyword evidence="11 13" id="KW-0472">Membrane</keyword>
<dbReference type="AlphaFoldDB" id="A0A348AZ59"/>
<keyword evidence="6 12" id="KW-0812">Transmembrane</keyword>
<organism evidence="14">
    <name type="scientific">Vespa affinis</name>
    <name type="common">Lesser banded hornet</name>
    <dbReference type="NCBI Taxonomy" id="882735"/>
    <lineage>
        <taxon>Eukaryota</taxon>
        <taxon>Metazoa</taxon>
        <taxon>Ecdysozoa</taxon>
        <taxon>Arthropoda</taxon>
        <taxon>Hexapoda</taxon>
        <taxon>Insecta</taxon>
        <taxon>Pterygota</taxon>
        <taxon>Neoptera</taxon>
        <taxon>Endopterygota</taxon>
        <taxon>Hymenoptera</taxon>
        <taxon>Apocrita</taxon>
        <taxon>Aculeata</taxon>
        <taxon>Vespoidea</taxon>
        <taxon>Vespidae</taxon>
        <taxon>Vespinae</taxon>
        <taxon>Vespa</taxon>
    </lineage>
</organism>
<comment type="subcellular location">
    <subcellularLocation>
        <location evidence="1 12">Mitochondrion membrane</location>
        <topology evidence="1 12">Single-pass membrane protein</topology>
    </subcellularLocation>
</comment>
<evidence type="ECO:0000256" key="6">
    <source>
        <dbReference type="ARBA" id="ARBA00022692"/>
    </source>
</evidence>
<comment type="subunit">
    <text evidence="3">F-type ATPases have 2 components, CF(1) - the catalytic core - and CF(0) - the membrane proton channel.</text>
</comment>
<dbReference type="Pfam" id="PF00895">
    <property type="entry name" value="ATP-synt_8"/>
    <property type="match status" value="1"/>
</dbReference>
<evidence type="ECO:0000256" key="10">
    <source>
        <dbReference type="ARBA" id="ARBA00023128"/>
    </source>
</evidence>
<evidence type="ECO:0000256" key="2">
    <source>
        <dbReference type="ARBA" id="ARBA00008892"/>
    </source>
</evidence>
<dbReference type="CTD" id="4509"/>
<protein>
    <recommendedName>
        <fullName evidence="12">ATP synthase complex subunit 8</fullName>
    </recommendedName>
</protein>
<dbReference type="GeneID" id="37622516"/>
<evidence type="ECO:0000256" key="7">
    <source>
        <dbReference type="ARBA" id="ARBA00022781"/>
    </source>
</evidence>
<evidence type="ECO:0000313" key="14">
    <source>
        <dbReference type="EMBL" id="BBD17836.1"/>
    </source>
</evidence>
<evidence type="ECO:0000256" key="13">
    <source>
        <dbReference type="SAM" id="Phobius"/>
    </source>
</evidence>
<keyword evidence="7 12" id="KW-0375">Hydrogen ion transport</keyword>
<sequence length="53" mass="6535">MPQLSPMKWFNLYLIIMLMMITIIIKMNFFFLNKPKSTMKKMNNHNTKLKWKI</sequence>
<dbReference type="InterPro" id="IPR001421">
    <property type="entry name" value="ATP8_metazoa"/>
</dbReference>
<evidence type="ECO:0000256" key="5">
    <source>
        <dbReference type="ARBA" id="ARBA00022547"/>
    </source>
</evidence>